<organism evidence="3 4">
    <name type="scientific">Colletotrichum lupini</name>
    <dbReference type="NCBI Taxonomy" id="145971"/>
    <lineage>
        <taxon>Eukaryota</taxon>
        <taxon>Fungi</taxon>
        <taxon>Dikarya</taxon>
        <taxon>Ascomycota</taxon>
        <taxon>Pezizomycotina</taxon>
        <taxon>Sordariomycetes</taxon>
        <taxon>Hypocreomycetidae</taxon>
        <taxon>Glomerellales</taxon>
        <taxon>Glomerellaceae</taxon>
        <taxon>Colletotrichum</taxon>
        <taxon>Colletotrichum acutatum species complex</taxon>
    </lineage>
</organism>
<sequence length="820" mass="88938">MVMDAAGNIGYSISQSSGRKTILQPHGPQQPAGSSLLRRCNGPLSIAKYNLSKCLTHPLRITRVLSRPGAALTRLPEDTEKCSLDIGNTWLDFPKLGNSRADYAERQAGDAQCASSPAVGESWTRYELSTKKPPSSSSAAPPHLMLFPFLDPSRNTPTIAPPKMGFFDNIMHQMDEGVSGFFGQWNAYTTALVTFLVAIVTYRIVSSQDPDTHPMLLARQAQGSPVRQPAESPVYRSHSAPHGMPLNSGLNVKDPGASKWARGRDGDLRDIWRRAATGASEEGKPVVGKGRLLTVLGSENVIEHQLGRADDITRQINLIGQHIHEQGGIRVAVYLPNSIELLVTLFACSFYPNLTAILIPFDVSDEELVTMLRRSAADTVITAPGAFPFDSVVKAYPALRQLIWVVDEGSSHMDWNEVPEGMGGSVNVATWQEILRDAPVDAAREVPPVDKEIEPKDVVTFWQSKPGTMEEMVRFTQSNLVAGVAAQLAAIPTTQRLSPSDLFLPADSLTNIHTLILTLAALFSNSSVALNSVAGKVTDLALATQGVAPTVLVAAPETLLKTHQEATNRLTSALAKVAHWAQSRSLTESGVMPVASAAARFNSASRPAIGKTPGKLRLLYVADRVGAGSPPLSSRELSDLRIFTGARVIYALAAPKVAGAVAQTGYYDYRVHEDKQSHFGPPLTSTEILLRDTEQHKNADQEYQGEIIVRGPCVAGNEATIKATGKIRDDNTLAYLSPWMWDRNNPNHIFPSHPLPRDFSHLPLKPSFMCAFRSARNDLLPVNYFYLAADSAWALSSLNAQWQASTDPTKAVTATLLTTC</sequence>
<dbReference type="PANTHER" id="PTHR43272:SF11">
    <property type="entry name" value="AMP-DEPENDENT SYNTHETASE_LIGASE DOMAIN-CONTAINING PROTEIN"/>
    <property type="match status" value="1"/>
</dbReference>
<dbReference type="AlphaFoldDB" id="A0A9Q8SSB1"/>
<evidence type="ECO:0000313" key="3">
    <source>
        <dbReference type="EMBL" id="UQC82647.1"/>
    </source>
</evidence>
<dbReference type="RefSeq" id="XP_049144270.1">
    <property type="nucleotide sequence ID" value="XM_049287127.1"/>
</dbReference>
<dbReference type="Gene3D" id="3.40.50.12780">
    <property type="entry name" value="N-terminal domain of ligase-like"/>
    <property type="match status" value="1"/>
</dbReference>
<dbReference type="EMBL" id="CP019476">
    <property type="protein sequence ID" value="UQC82647.1"/>
    <property type="molecule type" value="Genomic_DNA"/>
</dbReference>
<feature type="region of interest" description="Disordered" evidence="1">
    <location>
        <begin position="222"/>
        <end position="261"/>
    </location>
</feature>
<dbReference type="InterPro" id="IPR000873">
    <property type="entry name" value="AMP-dep_synth/lig_dom"/>
</dbReference>
<name>A0A9Q8SSB1_9PEZI</name>
<dbReference type="GO" id="GO:0016020">
    <property type="term" value="C:membrane"/>
    <property type="evidence" value="ECO:0007669"/>
    <property type="project" value="TreeGrafter"/>
</dbReference>
<dbReference type="KEGG" id="clup:CLUP02_08137"/>
<dbReference type="Pfam" id="PF00501">
    <property type="entry name" value="AMP-binding"/>
    <property type="match status" value="1"/>
</dbReference>
<accession>A0A9Q8SSB1</accession>
<dbReference type="GO" id="GO:0005783">
    <property type="term" value="C:endoplasmic reticulum"/>
    <property type="evidence" value="ECO:0007669"/>
    <property type="project" value="TreeGrafter"/>
</dbReference>
<proteinExistence type="predicted"/>
<dbReference type="GO" id="GO:0004467">
    <property type="term" value="F:long-chain fatty acid-CoA ligase activity"/>
    <property type="evidence" value="ECO:0007669"/>
    <property type="project" value="TreeGrafter"/>
</dbReference>
<dbReference type="PANTHER" id="PTHR43272">
    <property type="entry name" value="LONG-CHAIN-FATTY-ACID--COA LIGASE"/>
    <property type="match status" value="1"/>
</dbReference>
<evidence type="ECO:0000256" key="1">
    <source>
        <dbReference type="SAM" id="MobiDB-lite"/>
    </source>
</evidence>
<gene>
    <name evidence="3" type="ORF">CLUP02_08137</name>
</gene>
<dbReference type="InterPro" id="IPR042099">
    <property type="entry name" value="ANL_N_sf"/>
</dbReference>
<dbReference type="GeneID" id="73342137"/>
<evidence type="ECO:0000313" key="4">
    <source>
        <dbReference type="Proteomes" id="UP000830671"/>
    </source>
</evidence>
<dbReference type="SUPFAM" id="SSF56801">
    <property type="entry name" value="Acetyl-CoA synthetase-like"/>
    <property type="match status" value="1"/>
</dbReference>
<feature type="domain" description="AMP-dependent synthetase/ligase" evidence="2">
    <location>
        <begin position="326"/>
        <end position="715"/>
    </location>
</feature>
<evidence type="ECO:0000259" key="2">
    <source>
        <dbReference type="Pfam" id="PF00501"/>
    </source>
</evidence>
<reference evidence="3" key="1">
    <citation type="journal article" date="2021" name="Mol. Plant Microbe Interact.">
        <title>Complete Genome Sequence of the Plant-Pathogenic Fungus Colletotrichum lupini.</title>
        <authorList>
            <person name="Baroncelli R."/>
            <person name="Pensec F."/>
            <person name="Da Lio D."/>
            <person name="Boufleur T."/>
            <person name="Vicente I."/>
            <person name="Sarrocco S."/>
            <person name="Picot A."/>
            <person name="Baraldi E."/>
            <person name="Sukno S."/>
            <person name="Thon M."/>
            <person name="Le Floch G."/>
        </authorList>
    </citation>
    <scope>NUCLEOTIDE SEQUENCE</scope>
    <source>
        <strain evidence="3">IMI 504893</strain>
    </source>
</reference>
<protein>
    <recommendedName>
        <fullName evidence="2">AMP-dependent synthetase/ligase domain-containing protein</fullName>
    </recommendedName>
</protein>
<keyword evidence="4" id="KW-1185">Reference proteome</keyword>
<dbReference type="Proteomes" id="UP000830671">
    <property type="component" value="Chromosome 4"/>
</dbReference>